<dbReference type="GO" id="GO:0005739">
    <property type="term" value="C:mitochondrion"/>
    <property type="evidence" value="ECO:0007669"/>
    <property type="project" value="UniProtKB-SubCell"/>
</dbReference>
<evidence type="ECO:0000313" key="13">
    <source>
        <dbReference type="EMBL" id="KAK0524477.1"/>
    </source>
</evidence>
<keyword evidence="4" id="KW-0409">Iron storage</keyword>
<evidence type="ECO:0000256" key="2">
    <source>
        <dbReference type="ARBA" id="ARBA00008183"/>
    </source>
</evidence>
<dbReference type="EC" id="1.16.3.1" evidence="3"/>
<evidence type="ECO:0000256" key="6">
    <source>
        <dbReference type="ARBA" id="ARBA00022496"/>
    </source>
</evidence>
<dbReference type="GO" id="GO:0016226">
    <property type="term" value="P:iron-sulfur cluster assembly"/>
    <property type="evidence" value="ECO:0007669"/>
    <property type="project" value="InterPro"/>
</dbReference>
<dbReference type="SMART" id="SM01219">
    <property type="entry name" value="Frataxin_Cyay"/>
    <property type="match status" value="1"/>
</dbReference>
<evidence type="ECO:0000256" key="7">
    <source>
        <dbReference type="ARBA" id="ARBA00022946"/>
    </source>
</evidence>
<organism evidence="13 14">
    <name type="scientific">Tilletia horrida</name>
    <dbReference type="NCBI Taxonomy" id="155126"/>
    <lineage>
        <taxon>Eukaryota</taxon>
        <taxon>Fungi</taxon>
        <taxon>Dikarya</taxon>
        <taxon>Basidiomycota</taxon>
        <taxon>Ustilaginomycotina</taxon>
        <taxon>Exobasidiomycetes</taxon>
        <taxon>Tilletiales</taxon>
        <taxon>Tilletiaceae</taxon>
        <taxon>Tilletia</taxon>
    </lineage>
</organism>
<dbReference type="NCBIfam" id="TIGR03422">
    <property type="entry name" value="mito_frataxin"/>
    <property type="match status" value="1"/>
</dbReference>
<dbReference type="PROSITE" id="PS01344">
    <property type="entry name" value="FRATAXIN_1"/>
    <property type="match status" value="1"/>
</dbReference>
<dbReference type="GO" id="GO:0004322">
    <property type="term" value="F:ferroxidase activity"/>
    <property type="evidence" value="ECO:0007669"/>
    <property type="project" value="UniProtKB-EC"/>
</dbReference>
<dbReference type="InterPro" id="IPR036524">
    <property type="entry name" value="Frataxin/CyaY_sf"/>
</dbReference>
<comment type="catalytic activity">
    <reaction evidence="12">
        <text>4 Fe(2+) + O2 + 4 H(+) = 4 Fe(3+) + 2 H2O</text>
        <dbReference type="Rhea" id="RHEA:11148"/>
        <dbReference type="ChEBI" id="CHEBI:15377"/>
        <dbReference type="ChEBI" id="CHEBI:15378"/>
        <dbReference type="ChEBI" id="CHEBI:15379"/>
        <dbReference type="ChEBI" id="CHEBI:29033"/>
        <dbReference type="ChEBI" id="CHEBI:29034"/>
        <dbReference type="EC" id="1.16.3.1"/>
    </reaction>
</comment>
<dbReference type="GO" id="GO:0034986">
    <property type="term" value="F:iron chaperone activity"/>
    <property type="evidence" value="ECO:0007669"/>
    <property type="project" value="TreeGrafter"/>
</dbReference>
<accession>A0AAN6JIM8</accession>
<name>A0AAN6JIM8_9BASI</name>
<evidence type="ECO:0000256" key="8">
    <source>
        <dbReference type="ARBA" id="ARBA00023002"/>
    </source>
</evidence>
<dbReference type="PANTHER" id="PTHR16821:SF2">
    <property type="entry name" value="FRATAXIN, MITOCHONDRIAL"/>
    <property type="match status" value="1"/>
</dbReference>
<keyword evidence="9" id="KW-0408">Iron</keyword>
<evidence type="ECO:0000256" key="5">
    <source>
        <dbReference type="ARBA" id="ARBA00022448"/>
    </source>
</evidence>
<keyword evidence="6" id="KW-0410">Iron transport</keyword>
<evidence type="ECO:0000256" key="9">
    <source>
        <dbReference type="ARBA" id="ARBA00023004"/>
    </source>
</evidence>
<protein>
    <recommendedName>
        <fullName evidence="3">ferroxidase</fullName>
        <ecNumber evidence="3">1.16.3.1</ecNumber>
    </recommendedName>
</protein>
<evidence type="ECO:0000256" key="11">
    <source>
        <dbReference type="ARBA" id="ARBA00023128"/>
    </source>
</evidence>
<evidence type="ECO:0000256" key="4">
    <source>
        <dbReference type="ARBA" id="ARBA00022434"/>
    </source>
</evidence>
<keyword evidence="8 13" id="KW-0560">Oxidoreductase</keyword>
<proteinExistence type="inferred from homology"/>
<keyword evidence="10" id="KW-0406">Ion transport</keyword>
<dbReference type="InterPro" id="IPR017789">
    <property type="entry name" value="Frataxin"/>
</dbReference>
<dbReference type="GO" id="GO:0006826">
    <property type="term" value="P:iron ion transport"/>
    <property type="evidence" value="ECO:0007669"/>
    <property type="project" value="UniProtKB-KW"/>
</dbReference>
<keyword evidence="11" id="KW-0496">Mitochondrion</keyword>
<dbReference type="GO" id="GO:0008198">
    <property type="term" value="F:ferrous iron binding"/>
    <property type="evidence" value="ECO:0007669"/>
    <property type="project" value="TreeGrafter"/>
</dbReference>
<evidence type="ECO:0000256" key="12">
    <source>
        <dbReference type="ARBA" id="ARBA00047990"/>
    </source>
</evidence>
<dbReference type="EMBL" id="JAPDMQ010000449">
    <property type="protein sequence ID" value="KAK0524477.1"/>
    <property type="molecule type" value="Genomic_DNA"/>
</dbReference>
<dbReference type="GO" id="GO:0008199">
    <property type="term" value="F:ferric iron binding"/>
    <property type="evidence" value="ECO:0007669"/>
    <property type="project" value="InterPro"/>
</dbReference>
<dbReference type="AlphaFoldDB" id="A0AAN6JIM8"/>
<dbReference type="SUPFAM" id="SSF55387">
    <property type="entry name" value="Frataxin/Nqo15-like"/>
    <property type="match status" value="1"/>
</dbReference>
<dbReference type="PANTHER" id="PTHR16821">
    <property type="entry name" value="FRATAXIN"/>
    <property type="match status" value="1"/>
</dbReference>
<dbReference type="Pfam" id="PF01491">
    <property type="entry name" value="Frataxin_Cyay"/>
    <property type="match status" value="1"/>
</dbReference>
<gene>
    <name evidence="13" type="primary">YFH1</name>
    <name evidence="13" type="ORF">OC842_005821</name>
</gene>
<keyword evidence="5" id="KW-0813">Transport</keyword>
<reference evidence="13" key="1">
    <citation type="journal article" date="2023" name="PhytoFront">
        <title>Draft Genome Resources of Seven Strains of Tilletia horrida, Causal Agent of Kernel Smut of Rice.</title>
        <authorList>
            <person name="Khanal S."/>
            <person name="Antony Babu S."/>
            <person name="Zhou X.G."/>
        </authorList>
    </citation>
    <scope>NUCLEOTIDE SEQUENCE</scope>
    <source>
        <strain evidence="13">TX3</strain>
    </source>
</reference>
<evidence type="ECO:0000256" key="10">
    <source>
        <dbReference type="ARBA" id="ARBA00023065"/>
    </source>
</evidence>
<keyword evidence="7" id="KW-0809">Transit peptide</keyword>
<comment type="subcellular location">
    <subcellularLocation>
        <location evidence="1">Mitochondrion</location>
    </subcellularLocation>
</comment>
<dbReference type="Gene3D" id="3.30.920.10">
    <property type="entry name" value="Frataxin/CyaY"/>
    <property type="match status" value="1"/>
</dbReference>
<dbReference type="GO" id="GO:0006879">
    <property type="term" value="P:intracellular iron ion homeostasis"/>
    <property type="evidence" value="ECO:0007669"/>
    <property type="project" value="UniProtKB-KW"/>
</dbReference>
<dbReference type="Proteomes" id="UP001176521">
    <property type="component" value="Unassembled WGS sequence"/>
</dbReference>
<evidence type="ECO:0000256" key="1">
    <source>
        <dbReference type="ARBA" id="ARBA00004173"/>
    </source>
</evidence>
<sequence length="237" mass="25231">MSALIPPRLFLASGAQQRLASLARSAPARHIPRPSTSGSIVALLSSSSNSPAPRPARIAASSRPLQAASLAQRHASSSAAPRETATAQSASLSAEAYEVKASHTLEALTDSLEQLVERIQDGALCPRSPEAVEPEDWDVEYSSGVLNLRLGASHGTYVINKQPPNRQIWLSSPSSGPKRFDYVHAETGGEGEGDRWVCKREGLPAEGVSIKKLLEDELGELTGFSADELALRFEPEA</sequence>
<dbReference type="InterPro" id="IPR002908">
    <property type="entry name" value="Frataxin/CyaY"/>
</dbReference>
<keyword evidence="14" id="KW-1185">Reference proteome</keyword>
<dbReference type="InterPro" id="IPR020895">
    <property type="entry name" value="Frataxin_CS"/>
</dbReference>
<comment type="similarity">
    <text evidence="2">Belongs to the frataxin family.</text>
</comment>
<comment type="caution">
    <text evidence="13">The sequence shown here is derived from an EMBL/GenBank/DDBJ whole genome shotgun (WGS) entry which is preliminary data.</text>
</comment>
<evidence type="ECO:0000313" key="14">
    <source>
        <dbReference type="Proteomes" id="UP001176521"/>
    </source>
</evidence>
<evidence type="ECO:0000256" key="3">
    <source>
        <dbReference type="ARBA" id="ARBA00013107"/>
    </source>
</evidence>
<dbReference type="PROSITE" id="PS50810">
    <property type="entry name" value="FRATAXIN_2"/>
    <property type="match status" value="1"/>
</dbReference>
<dbReference type="GO" id="GO:0051537">
    <property type="term" value="F:2 iron, 2 sulfur cluster binding"/>
    <property type="evidence" value="ECO:0007669"/>
    <property type="project" value="TreeGrafter"/>
</dbReference>